<gene>
    <name evidence="4" type="ORF">E2R65_06135</name>
    <name evidence="3" type="ORF">GGR35_001393</name>
</gene>
<evidence type="ECO:0000256" key="2">
    <source>
        <dbReference type="SAM" id="Phobius"/>
    </source>
</evidence>
<protein>
    <recommendedName>
        <fullName evidence="7">Outer membrane protein beta-barrel domain-containing protein</fullName>
    </recommendedName>
</protein>
<dbReference type="EMBL" id="SNQG01000002">
    <property type="protein sequence ID" value="TEW67565.1"/>
    <property type="molecule type" value="Genomic_DNA"/>
</dbReference>
<proteinExistence type="predicted"/>
<dbReference type="OrthoDB" id="1523584at2"/>
<feature type="transmembrane region" description="Helical" evidence="2">
    <location>
        <begin position="50"/>
        <end position="70"/>
    </location>
</feature>
<dbReference type="Proteomes" id="UP000583101">
    <property type="component" value="Unassembled WGS sequence"/>
</dbReference>
<name>A0A4Y8AH82_9SPHI</name>
<dbReference type="Proteomes" id="UP000297248">
    <property type="component" value="Unassembled WGS sequence"/>
</dbReference>
<organism evidence="4 5">
    <name type="scientific">Mucilaginibacter phyllosphaerae</name>
    <dbReference type="NCBI Taxonomy" id="1812349"/>
    <lineage>
        <taxon>Bacteria</taxon>
        <taxon>Pseudomonadati</taxon>
        <taxon>Bacteroidota</taxon>
        <taxon>Sphingobacteriia</taxon>
        <taxon>Sphingobacteriales</taxon>
        <taxon>Sphingobacteriaceae</taxon>
        <taxon>Mucilaginibacter</taxon>
    </lineage>
</organism>
<comment type="caution">
    <text evidence="4">The sequence shown here is derived from an EMBL/GenBank/DDBJ whole genome shotgun (WGS) entry which is preliminary data.</text>
</comment>
<accession>A0A4Y8AH82</accession>
<sequence>MKEEKEDSIDKLFSRGLSDPGDNASYREQDWEAMEAMLDRDKPKSIGRSLIPLLCAVAAMLLLVIGWLYLKPNTIPGNYTQQAANKKQPVNKTAGKYSLHVQQPAVSKNNALSVNNNNAISAGNIGRKNNSLFTVTAAPGSHIVTGTPGYLPQHPQKNNVPDTIITPTAANTIAKADTTTTNSTTMLAGNTIDTAGVAKKPALVSVVDDVKPAYKKPGKASFPSTGYAFRPTFALSLIASPDINSVQGFSQNKVGTNAGLLLTVGVSRRFTVTTGAIYADKPYMTPFANYATAYKFATNPQSVTASCTVLDIPLNIGYQVYSKGANKFSLGTGLSSYFMLRENYIYNYAGGYPDGPASYNIRNRNKHLLGVLNLNATYQRAISSKFGLGVQPYFKLPLTGIGYGQVNLKSAGVAVGVSWNINTGIKP</sequence>
<keyword evidence="2" id="KW-0812">Transmembrane</keyword>
<evidence type="ECO:0000313" key="5">
    <source>
        <dbReference type="Proteomes" id="UP000297248"/>
    </source>
</evidence>
<reference evidence="4" key="2">
    <citation type="submission" date="2019-03" db="EMBL/GenBank/DDBJ databases">
        <authorList>
            <person name="Yan Y.-Q."/>
            <person name="Du Z.-J."/>
        </authorList>
    </citation>
    <scope>NUCLEOTIDE SEQUENCE</scope>
    <source>
        <strain evidence="4">PP-F2FG21</strain>
    </source>
</reference>
<evidence type="ECO:0000313" key="3">
    <source>
        <dbReference type="EMBL" id="MBB3968801.1"/>
    </source>
</evidence>
<evidence type="ECO:0008006" key="7">
    <source>
        <dbReference type="Google" id="ProtNLM"/>
    </source>
</evidence>
<keyword evidence="2" id="KW-0472">Membrane</keyword>
<feature type="region of interest" description="Disordered" evidence="1">
    <location>
        <begin position="1"/>
        <end position="25"/>
    </location>
</feature>
<dbReference type="EMBL" id="JACIEG010000002">
    <property type="protein sequence ID" value="MBB3968801.1"/>
    <property type="molecule type" value="Genomic_DNA"/>
</dbReference>
<reference evidence="3 6" key="3">
    <citation type="submission" date="2020-08" db="EMBL/GenBank/DDBJ databases">
        <title>Genomic Encyclopedia of Type Strains, Phase IV (KMG-IV): sequencing the most valuable type-strain genomes for metagenomic binning, comparative biology and taxonomic classification.</title>
        <authorList>
            <person name="Goeker M."/>
        </authorList>
    </citation>
    <scope>NUCLEOTIDE SEQUENCE [LARGE SCALE GENOMIC DNA]</scope>
    <source>
        <strain evidence="3 6">DSM 100995</strain>
    </source>
</reference>
<keyword evidence="6" id="KW-1185">Reference proteome</keyword>
<keyword evidence="2" id="KW-1133">Transmembrane helix</keyword>
<evidence type="ECO:0000313" key="6">
    <source>
        <dbReference type="Proteomes" id="UP000583101"/>
    </source>
</evidence>
<dbReference type="AlphaFoldDB" id="A0A4Y8AH82"/>
<dbReference type="RefSeq" id="WP_134335617.1">
    <property type="nucleotide sequence ID" value="NZ_BMCZ01000004.1"/>
</dbReference>
<reference evidence="4 5" key="1">
    <citation type="journal article" date="2016" name="Int. J. Syst. Evol. Microbiol.">
        <title>Proposal of Mucilaginibacter phyllosphaerae sp. nov. isolated from the phyllosphere of Galium album.</title>
        <authorList>
            <person name="Aydogan E.L."/>
            <person name="Busse H.J."/>
            <person name="Moser G."/>
            <person name="Muller C."/>
            <person name="Kampfer P."/>
            <person name="Glaeser S.P."/>
        </authorList>
    </citation>
    <scope>NUCLEOTIDE SEQUENCE [LARGE SCALE GENOMIC DNA]</scope>
    <source>
        <strain evidence="4 5">PP-F2FG21</strain>
    </source>
</reference>
<evidence type="ECO:0000313" key="4">
    <source>
        <dbReference type="EMBL" id="TEW67565.1"/>
    </source>
</evidence>
<evidence type="ECO:0000256" key="1">
    <source>
        <dbReference type="SAM" id="MobiDB-lite"/>
    </source>
</evidence>
<feature type="compositionally biased region" description="Basic and acidic residues" evidence="1">
    <location>
        <begin position="1"/>
        <end position="13"/>
    </location>
</feature>